<sequence>MAATVGCGSQGNSGVSGTITLDGAPLSTGRVSLAPTGSGTSASGGIVDGKYTVPLKVDAYPAAYVVRVSSPQPTGRMIAHPDGPNGKMEEIAEVIPPRYNAASELTITLNSASDHEFNFDLAAEPGRPNIVVIVADDLGYGDLSCLGQKNFQTPQLDRMAAEGMLLTDHYAGSTVCAPSRACLMTGQHTGHVFQRYNGSVQFREDPLDTTVATLLASGGYHTAMIGKSGLSCNSEDGGLPNRKGFDYFYGFVSHTNAHRYYPPSLWCNGEKLRFEENQGKEGAQYSGDLFLDKALNYLDIHQEGPFFLHLSLQQPHADLNVPKKWKKPFIGKFDEEPYPGAYYRGDPHPKATFAGMVTYLDHSVGQVLAKLKELGIAENTLVIFSSDNGPMSEGGWSRHYFDSSGPYRGGKRDLYEGGIRVPTIAWWPGKVAAGSKSDHISAAWDILPTACELAGVATPDNIDGISCVPTLLAQGNQRQHEYLYWEFYEQGGKQAIRRGNWKAVRLNVSDSPVLELYNLASDPGEANDVSEEHPEVVAELLAAMQEAHVESEVVRLTNKKKAGDSPDAGKNR</sequence>
<dbReference type="Gene3D" id="3.30.1120.10">
    <property type="match status" value="1"/>
</dbReference>
<dbReference type="EMBL" id="CAXAMM010015891">
    <property type="protein sequence ID" value="CAK9037551.1"/>
    <property type="molecule type" value="Genomic_DNA"/>
</dbReference>
<dbReference type="SUPFAM" id="SSF53649">
    <property type="entry name" value="Alkaline phosphatase-like"/>
    <property type="match status" value="1"/>
</dbReference>
<dbReference type="Proteomes" id="UP001642464">
    <property type="component" value="Unassembled WGS sequence"/>
</dbReference>
<proteinExistence type="inferred from homology"/>
<name>A0ABP0LFM6_9DINO</name>
<keyword evidence="2" id="KW-0378">Hydrolase</keyword>
<organism evidence="4 5">
    <name type="scientific">Durusdinium trenchii</name>
    <dbReference type="NCBI Taxonomy" id="1381693"/>
    <lineage>
        <taxon>Eukaryota</taxon>
        <taxon>Sar</taxon>
        <taxon>Alveolata</taxon>
        <taxon>Dinophyceae</taxon>
        <taxon>Suessiales</taxon>
        <taxon>Symbiodiniaceae</taxon>
        <taxon>Durusdinium</taxon>
    </lineage>
</organism>
<protein>
    <submittedName>
        <fullName evidence="4">Arylsulfatase A (ASA) (Cerebroside-sulfatase)</fullName>
    </submittedName>
</protein>
<keyword evidence="5" id="KW-1185">Reference proteome</keyword>
<dbReference type="CDD" id="cd16145">
    <property type="entry name" value="ARS_like"/>
    <property type="match status" value="1"/>
</dbReference>
<dbReference type="Pfam" id="PF00884">
    <property type="entry name" value="Sulfatase"/>
    <property type="match status" value="1"/>
</dbReference>
<feature type="domain" description="Sulfatase N-terminal" evidence="3">
    <location>
        <begin position="128"/>
        <end position="456"/>
    </location>
</feature>
<dbReference type="Gene3D" id="3.40.720.10">
    <property type="entry name" value="Alkaline Phosphatase, subunit A"/>
    <property type="match status" value="1"/>
</dbReference>
<reference evidence="4 5" key="1">
    <citation type="submission" date="2024-02" db="EMBL/GenBank/DDBJ databases">
        <authorList>
            <person name="Chen Y."/>
            <person name="Shah S."/>
            <person name="Dougan E. K."/>
            <person name="Thang M."/>
            <person name="Chan C."/>
        </authorList>
    </citation>
    <scope>NUCLEOTIDE SEQUENCE [LARGE SCALE GENOMIC DNA]</scope>
</reference>
<evidence type="ECO:0000256" key="2">
    <source>
        <dbReference type="ARBA" id="ARBA00022801"/>
    </source>
</evidence>
<dbReference type="PANTHER" id="PTHR42693:SF53">
    <property type="entry name" value="ENDO-4-O-SULFATASE"/>
    <property type="match status" value="1"/>
</dbReference>
<comment type="similarity">
    <text evidence="1">Belongs to the sulfatase family.</text>
</comment>
<gene>
    <name evidence="4" type="ORF">SCF082_LOCUS22235</name>
</gene>
<evidence type="ECO:0000256" key="1">
    <source>
        <dbReference type="ARBA" id="ARBA00008779"/>
    </source>
</evidence>
<dbReference type="InterPro" id="IPR017850">
    <property type="entry name" value="Alkaline_phosphatase_core_sf"/>
</dbReference>
<dbReference type="PANTHER" id="PTHR42693">
    <property type="entry name" value="ARYLSULFATASE FAMILY MEMBER"/>
    <property type="match status" value="1"/>
</dbReference>
<dbReference type="InterPro" id="IPR050738">
    <property type="entry name" value="Sulfatase"/>
</dbReference>
<dbReference type="InterPro" id="IPR000917">
    <property type="entry name" value="Sulfatase_N"/>
</dbReference>
<comment type="caution">
    <text evidence="4">The sequence shown here is derived from an EMBL/GenBank/DDBJ whole genome shotgun (WGS) entry which is preliminary data.</text>
</comment>
<evidence type="ECO:0000259" key="3">
    <source>
        <dbReference type="Pfam" id="PF00884"/>
    </source>
</evidence>
<evidence type="ECO:0000313" key="5">
    <source>
        <dbReference type="Proteomes" id="UP001642464"/>
    </source>
</evidence>
<evidence type="ECO:0000313" key="4">
    <source>
        <dbReference type="EMBL" id="CAK9037551.1"/>
    </source>
</evidence>
<accession>A0ABP0LFM6</accession>